<gene>
    <name evidence="6" type="ORF">F2P47_02185</name>
</gene>
<feature type="domain" description="Response regulatory" evidence="5">
    <location>
        <begin position="7"/>
        <end position="124"/>
    </location>
</feature>
<dbReference type="PANTHER" id="PTHR44591:SF3">
    <property type="entry name" value="RESPONSE REGULATORY DOMAIN-CONTAINING PROTEIN"/>
    <property type="match status" value="1"/>
</dbReference>
<dbReference type="EMBL" id="WESC01000002">
    <property type="protein sequence ID" value="KAB7742105.1"/>
    <property type="molecule type" value="Genomic_DNA"/>
</dbReference>
<dbReference type="InterPro" id="IPR001789">
    <property type="entry name" value="Sig_transdc_resp-reg_receiver"/>
</dbReference>
<evidence type="ECO:0000256" key="4">
    <source>
        <dbReference type="PROSITE-ProRule" id="PRU00169"/>
    </source>
</evidence>
<evidence type="ECO:0000313" key="6">
    <source>
        <dbReference type="EMBL" id="KAB7742105.1"/>
    </source>
</evidence>
<evidence type="ECO:0000256" key="3">
    <source>
        <dbReference type="ARBA" id="ARBA00023163"/>
    </source>
</evidence>
<organism evidence="6 7">
    <name type="scientific">Parvibaculum sedimenti</name>
    <dbReference type="NCBI Taxonomy" id="2608632"/>
    <lineage>
        <taxon>Bacteria</taxon>
        <taxon>Pseudomonadati</taxon>
        <taxon>Pseudomonadota</taxon>
        <taxon>Alphaproteobacteria</taxon>
        <taxon>Hyphomicrobiales</taxon>
        <taxon>Parvibaculaceae</taxon>
        <taxon>Parvibaculum</taxon>
    </lineage>
</organism>
<comment type="caution">
    <text evidence="6">The sequence shown here is derived from an EMBL/GenBank/DDBJ whole genome shotgun (WGS) entry which is preliminary data.</text>
</comment>
<dbReference type="GO" id="GO:0000160">
    <property type="term" value="P:phosphorelay signal transduction system"/>
    <property type="evidence" value="ECO:0007669"/>
    <property type="project" value="InterPro"/>
</dbReference>
<dbReference type="InterPro" id="IPR050595">
    <property type="entry name" value="Bact_response_regulator"/>
</dbReference>
<proteinExistence type="predicted"/>
<accession>A0A6N6VK82</accession>
<dbReference type="PROSITE" id="PS50110">
    <property type="entry name" value="RESPONSE_REGULATORY"/>
    <property type="match status" value="1"/>
</dbReference>
<evidence type="ECO:0000313" key="7">
    <source>
        <dbReference type="Proteomes" id="UP000468901"/>
    </source>
</evidence>
<dbReference type="SMART" id="SM00448">
    <property type="entry name" value="REC"/>
    <property type="match status" value="1"/>
</dbReference>
<evidence type="ECO:0000259" key="5">
    <source>
        <dbReference type="PROSITE" id="PS50110"/>
    </source>
</evidence>
<feature type="modified residue" description="4-aspartylphosphate" evidence="4">
    <location>
        <position position="57"/>
    </location>
</feature>
<keyword evidence="7" id="KW-1185">Reference proteome</keyword>
<dbReference type="AlphaFoldDB" id="A0A6N6VK82"/>
<dbReference type="PANTHER" id="PTHR44591">
    <property type="entry name" value="STRESS RESPONSE REGULATOR PROTEIN 1"/>
    <property type="match status" value="1"/>
</dbReference>
<dbReference type="Proteomes" id="UP000468901">
    <property type="component" value="Unassembled WGS sequence"/>
</dbReference>
<dbReference type="InterPro" id="IPR011006">
    <property type="entry name" value="CheY-like_superfamily"/>
</dbReference>
<dbReference type="RefSeq" id="WP_152214527.1">
    <property type="nucleotide sequence ID" value="NZ_JBAQYD010000120.1"/>
</dbReference>
<keyword evidence="2" id="KW-0805">Transcription regulation</keyword>
<dbReference type="SUPFAM" id="SSF52172">
    <property type="entry name" value="CheY-like"/>
    <property type="match status" value="1"/>
</dbReference>
<keyword evidence="3" id="KW-0804">Transcription</keyword>
<keyword evidence="1 4" id="KW-0597">Phosphoprotein</keyword>
<dbReference type="Gene3D" id="3.40.50.2300">
    <property type="match status" value="1"/>
</dbReference>
<evidence type="ECO:0000256" key="1">
    <source>
        <dbReference type="ARBA" id="ARBA00022553"/>
    </source>
</evidence>
<evidence type="ECO:0000256" key="2">
    <source>
        <dbReference type="ARBA" id="ARBA00023015"/>
    </source>
</evidence>
<protein>
    <submittedName>
        <fullName evidence="6">Response regulator</fullName>
    </submittedName>
</protein>
<name>A0A6N6VK82_9HYPH</name>
<dbReference type="Pfam" id="PF00072">
    <property type="entry name" value="Response_reg"/>
    <property type="match status" value="1"/>
</dbReference>
<reference evidence="6 7" key="1">
    <citation type="submission" date="2019-09" db="EMBL/GenBank/DDBJ databases">
        <title>Parvibaculum sedimenti sp. nov., isolated from sediment.</title>
        <authorList>
            <person name="Wang Y."/>
        </authorList>
    </citation>
    <scope>NUCLEOTIDE SEQUENCE [LARGE SCALE GENOMIC DNA]</scope>
    <source>
        <strain evidence="6 7">HXT-9</strain>
    </source>
</reference>
<sequence length="127" mass="14119">MVDMKMPILIVDDYRTMLRIVHNLLAKLGFTDIDEASDGSQALAMMKGRDYGLVISDWNMQPMTGFELLKSVRADQHLKATPFIMVTAESKVENVVAARQAGVNNYIIKPFSAAVLKAKLKTVLGEF</sequence>